<dbReference type="AlphaFoldDB" id="A0A9X1IJ01"/>
<sequence length="94" mass="10105">MSNINLSGITMGEKAKRHLRMPLDALTPSDIGAAVQDVGASFRDHEAAFHAGHSPDEFRDLERHRAAAHKAEACLAAGDLRGAILAVIAYWDEA</sequence>
<comment type="caution">
    <text evidence="1">The sequence shown here is derived from an EMBL/GenBank/DDBJ whole genome shotgun (WGS) entry which is preliminary data.</text>
</comment>
<gene>
    <name evidence="1" type="ORF">LHA35_27885</name>
</gene>
<name>A0A9X1IJ01_9PROT</name>
<organism evidence="1 2">
    <name type="scientific">Roseicella aerolata</name>
    <dbReference type="NCBI Taxonomy" id="2883479"/>
    <lineage>
        <taxon>Bacteria</taxon>
        <taxon>Pseudomonadati</taxon>
        <taxon>Pseudomonadota</taxon>
        <taxon>Alphaproteobacteria</taxon>
        <taxon>Acetobacterales</taxon>
        <taxon>Roseomonadaceae</taxon>
        <taxon>Roseicella</taxon>
    </lineage>
</organism>
<keyword evidence="2" id="KW-1185">Reference proteome</keyword>
<dbReference type="Proteomes" id="UP001139311">
    <property type="component" value="Unassembled WGS sequence"/>
</dbReference>
<evidence type="ECO:0000313" key="2">
    <source>
        <dbReference type="Proteomes" id="UP001139311"/>
    </source>
</evidence>
<proteinExistence type="predicted"/>
<dbReference type="EMBL" id="JAJAQI010000115">
    <property type="protein sequence ID" value="MCB4825529.1"/>
    <property type="molecule type" value="Genomic_DNA"/>
</dbReference>
<protein>
    <submittedName>
        <fullName evidence="1">Uncharacterized protein</fullName>
    </submittedName>
</protein>
<accession>A0A9X1IJ01</accession>
<evidence type="ECO:0000313" key="1">
    <source>
        <dbReference type="EMBL" id="MCB4825529.1"/>
    </source>
</evidence>
<dbReference type="RefSeq" id="WP_226614552.1">
    <property type="nucleotide sequence ID" value="NZ_JAJAQI010000115.1"/>
</dbReference>
<reference evidence="1" key="1">
    <citation type="submission" date="2021-10" db="EMBL/GenBank/DDBJ databases">
        <title>Roseicella aerolatum sp. nov., isolated from aerosols of e-waste dismantling site.</title>
        <authorList>
            <person name="Qin T."/>
        </authorList>
    </citation>
    <scope>NUCLEOTIDE SEQUENCE</scope>
    <source>
        <strain evidence="1">GB24</strain>
    </source>
</reference>